<keyword evidence="4" id="KW-1185">Reference proteome</keyword>
<dbReference type="PANTHER" id="PTHR48429">
    <property type="entry name" value="AGENET DOMAIN-CONTAINING PROTEIN"/>
    <property type="match status" value="1"/>
</dbReference>
<feature type="compositionally biased region" description="Low complexity" evidence="1">
    <location>
        <begin position="1088"/>
        <end position="1109"/>
    </location>
</feature>
<reference evidence="3 4" key="1">
    <citation type="submission" date="2024-02" db="EMBL/GenBank/DDBJ databases">
        <authorList>
            <person name="Vignale AGUSTIN F."/>
            <person name="Sosa J E."/>
            <person name="Modenutti C."/>
        </authorList>
    </citation>
    <scope>NUCLEOTIDE SEQUENCE [LARGE SCALE GENOMIC DNA]</scope>
</reference>
<name>A0ABC8TUR1_9AQUA</name>
<dbReference type="SMART" id="SM00743">
    <property type="entry name" value="Agenet"/>
    <property type="match status" value="1"/>
</dbReference>
<protein>
    <recommendedName>
        <fullName evidence="2">Agenet domain-containing protein</fullName>
    </recommendedName>
</protein>
<dbReference type="EMBL" id="CAUOFW020006168">
    <property type="protein sequence ID" value="CAK9173227.1"/>
    <property type="molecule type" value="Genomic_DNA"/>
</dbReference>
<feature type="region of interest" description="Disordered" evidence="1">
    <location>
        <begin position="2084"/>
        <end position="2148"/>
    </location>
</feature>
<feature type="domain" description="Agenet" evidence="2">
    <location>
        <begin position="1786"/>
        <end position="1844"/>
    </location>
</feature>
<sequence>MDYDDNDFQGQNLHLAGEGSSNFSPVLRPYALPKFDFDDSLQGHLRFDSLVENEVFLGIPSQEDNHWIEDFSRGSSGIEFSPSAAESCSISRRKNVWSEATSSETVEMLLKSVGQEDMVPGETIIEEADAVDELGSLPKEMEPNLKQDDRIDEVTDSQPAVPPDEFAENFSGLTQSARCERPVVECTSLTQEAELSAYGSSSELDPNAVSEKGGSFVIQENLGIDRTCNDAKLTNVDILVTKSLVSTTQEDSGMQINNVDSSLDNVVGSTAELSDQEIPHQVSGTTFENTKDLLKDTDKGVEEDSVASKASNMGDPSLRGTVVESCTYNLDSPVCVASKVECGEDHALGTGITNLEDPSNLVTKGSDALKTAEACNEDVCPTNPDEGIECKVIVHSEGKEVSQQESLFGSDSQMNRGASVGGPEAVLLPVVENEPFRQGDGSSANRLGDLASFTAACSLGEVLKGKSGFENSKGGNDASGVHQKDLNSVDSDLSPVLDESIQMYKENAFSEQDEARNNDRAAPSHENMNAKVSVEPSYVKCEIIGSLDIDKTVGSLSTGKCIRKDVFNSDVFEFDNMSEKRPALEDTCSASCGILDDVSLLSGNGSSANEVIDHSKEQKSTISVVGLAQLDKKEEMEVEVPTEASLSDLKECSQVARKLGSVSKGLLFEFEKGSSHDCAAQMLSETADQSVSLVEACGTESHSEKAVVAEEVNQVCSEALEVEPVPCEPSVKEGDVPEAVAIKQHNEMTEKGHKVAPLYAADASADHQVPSDLDRPSECGANRMLEDGGSSAESDKPSCDSPTAFSFTELSQSEKNKQEGLKGVVAEKTGVVSLNQKENDSSREERGFTFEVSPAVHISEGETGKIVEGSPLTSAAGKMDPKMVQEISCGSPQALDEGIVSGSAKDTSERKRRRATGKASAKGNSKRGNNANEITLVRLSERGTKSSNRSKSPSGTSQLVQFEELKSYGNLEHSGPKPSVVISIPTCNLPDLNTSAPSSALFQQPFTDLQQVQLRAQIFVYGSLIQGAAPDEACMISAFGPSEGGRSLWDPAWCACVERLNGQKSHANNSEPPVQSHSGARVPDQPTKQSSLQNKSLSSSIGRASSKASPPTVVNPVIPLSSPLWNVSTPYSEGLQSSRGMLFDYHQPLSPLHPFQTAPIRNLAGHNSWISQAPFPGPWATSPQTSAFDYSARFSALPFTETVKLTPVKDSGIKHVAPFSVAQTGNPSVLSGTSSPQEVKKVTVSPGQPSTEPKTRKRKKASVSENLGQISLLAQTRSELMSTPVASKKVSVCEGTGQISLLAQTQTESVCAPFVTGHFSTAVAVTASSCFASKSSSSKCLIAASPTSSTDHPKKEDQNLEKRVTISEETFTEVEKAKLQAEDAAAYAATAVSQCKGVWNQLDNQKNSGMISDVEAKLSSAAVAIAAAASVAKAAAAAAKIASNAAAQAKLMADEALAPSGTGNAVQSNAMSHLNVVKNFGTATPVSILKSGDESTSSSSIIVAAREAARRRVEAASTASRHAENLDAIVKAAELAAAAVSQAGAIVAMGDPLPLRELVEAGPEGYWKVPQVSFDQAVKSNNAYRDQANVNIAEEGPSMYARQPFNQGMQTTNPGMPPRPKEVSRDLMESNVRLVDGISGSVTSGQRDSRGQRAHRASTLAKTIGVVPESESGLGSTSVSVEDEFENVTGTLKDNIIREGCLVEVVKVGGDGKLAWFPANVLSLKDGKAFVCYTELHSDEGSGKLKEWVPLEGDGKKSPGIRIPHTMTSVRVDGTRKRRRAPARDYSWSIGDRVDVLMQNCWREGVVTEKNEKDETTLTVHFPVEGETSVVRVWHLRPSLVWKDGEWIDWSILREHCSAQGDTPQEKRLKLGSPVVEGKAKDKMLKNMDLEESEKHEESRLLPLANNEKIFNVGMNTRDENKPGAPRTMRSGLQKEGSRVIFGVPKPGKKKKFMEVSKHYVTDRGNKNNLANDSVKLAKYLMPQGSGSRGWKNSSKIDAKEKQAAEFRPKVLKSGRPLGVSGRTLPQKDNILATQVSAPNNATITDVIVKDAISNEESESGQQNLREFRSFSSTEEATEGPILFSSAALPPDAPFKKVSTSNAKSERQNKGNLAPGGGKSGKVEAKDKLVPEVAEPRRSNRRIQPTSRLLEGLQSSLIISKIPAASHDRSQKSQNRGTSKGNSHD</sequence>
<dbReference type="Proteomes" id="UP001642360">
    <property type="component" value="Unassembled WGS sequence"/>
</dbReference>
<proteinExistence type="predicted"/>
<dbReference type="InterPro" id="IPR014002">
    <property type="entry name" value="Agenet_dom_plant"/>
</dbReference>
<evidence type="ECO:0000313" key="3">
    <source>
        <dbReference type="EMBL" id="CAK9173227.1"/>
    </source>
</evidence>
<feature type="compositionally biased region" description="Polar residues" evidence="1">
    <location>
        <begin position="945"/>
        <end position="959"/>
    </location>
</feature>
<feature type="compositionally biased region" description="Polar residues" evidence="1">
    <location>
        <begin position="2172"/>
        <end position="2185"/>
    </location>
</feature>
<dbReference type="Pfam" id="PF05641">
    <property type="entry name" value="Agenet"/>
    <property type="match status" value="1"/>
</dbReference>
<feature type="region of interest" description="Disordered" evidence="1">
    <location>
        <begin position="470"/>
        <end position="491"/>
    </location>
</feature>
<evidence type="ECO:0000256" key="1">
    <source>
        <dbReference type="SAM" id="MobiDB-lite"/>
    </source>
</evidence>
<comment type="caution">
    <text evidence="3">The sequence shown here is derived from an EMBL/GenBank/DDBJ whole genome shotgun (WGS) entry which is preliminary data.</text>
</comment>
<feature type="region of interest" description="Disordered" evidence="1">
    <location>
        <begin position="2160"/>
        <end position="2185"/>
    </location>
</feature>
<feature type="compositionally biased region" description="Polar residues" evidence="1">
    <location>
        <begin position="1065"/>
        <end position="1078"/>
    </location>
</feature>
<feature type="region of interest" description="Disordered" evidence="1">
    <location>
        <begin position="891"/>
        <end position="959"/>
    </location>
</feature>
<feature type="region of interest" description="Disordered" evidence="1">
    <location>
        <begin position="764"/>
        <end position="804"/>
    </location>
</feature>
<gene>
    <name evidence="3" type="ORF">ILEXP_LOCUS42965</name>
</gene>
<dbReference type="InterPro" id="IPR008395">
    <property type="entry name" value="Agenet-like_dom"/>
</dbReference>
<feature type="compositionally biased region" description="Polar residues" evidence="1">
    <location>
        <begin position="1224"/>
        <end position="1237"/>
    </location>
</feature>
<feature type="compositionally biased region" description="Basic and acidic residues" evidence="1">
    <location>
        <begin position="513"/>
        <end position="523"/>
    </location>
</feature>
<feature type="region of interest" description="Disordered" evidence="1">
    <location>
        <begin position="1224"/>
        <end position="1263"/>
    </location>
</feature>
<accession>A0ABC8TUR1</accession>
<feature type="region of interest" description="Disordered" evidence="1">
    <location>
        <begin position="508"/>
        <end position="528"/>
    </location>
</feature>
<dbReference type="PANTHER" id="PTHR48429:SF1">
    <property type="entry name" value="AGENET DOMAIN-CONTAINING PROTEIN"/>
    <property type="match status" value="1"/>
</dbReference>
<dbReference type="InterPro" id="IPR055274">
    <property type="entry name" value="SWO1"/>
</dbReference>
<feature type="compositionally biased region" description="Basic and acidic residues" evidence="1">
    <location>
        <begin position="2121"/>
        <end position="2138"/>
    </location>
</feature>
<evidence type="ECO:0000259" key="2">
    <source>
        <dbReference type="SMART" id="SM00743"/>
    </source>
</evidence>
<organism evidence="3 4">
    <name type="scientific">Ilex paraguariensis</name>
    <name type="common">yerba mate</name>
    <dbReference type="NCBI Taxonomy" id="185542"/>
    <lineage>
        <taxon>Eukaryota</taxon>
        <taxon>Viridiplantae</taxon>
        <taxon>Streptophyta</taxon>
        <taxon>Embryophyta</taxon>
        <taxon>Tracheophyta</taxon>
        <taxon>Spermatophyta</taxon>
        <taxon>Magnoliopsida</taxon>
        <taxon>eudicotyledons</taxon>
        <taxon>Gunneridae</taxon>
        <taxon>Pentapetalae</taxon>
        <taxon>asterids</taxon>
        <taxon>campanulids</taxon>
        <taxon>Aquifoliales</taxon>
        <taxon>Aquifoliaceae</taxon>
        <taxon>Ilex</taxon>
    </lineage>
</organism>
<feature type="region of interest" description="Disordered" evidence="1">
    <location>
        <begin position="1065"/>
        <end position="1113"/>
    </location>
</feature>
<feature type="compositionally biased region" description="Polar residues" evidence="1">
    <location>
        <begin position="922"/>
        <end position="933"/>
    </location>
</feature>
<evidence type="ECO:0000313" key="4">
    <source>
        <dbReference type="Proteomes" id="UP001642360"/>
    </source>
</evidence>